<dbReference type="AlphaFoldDB" id="A0A0R2SX30"/>
<evidence type="ECO:0000313" key="3">
    <source>
        <dbReference type="EMBL" id="KRO79508.1"/>
    </source>
</evidence>
<dbReference type="Pfam" id="PF01042">
    <property type="entry name" value="Ribonuc_L-PSP"/>
    <property type="match status" value="1"/>
</dbReference>
<name>A0A0R2SX30_9GAMM</name>
<feature type="compositionally biased region" description="Low complexity" evidence="1">
    <location>
        <begin position="60"/>
        <end position="82"/>
    </location>
</feature>
<dbReference type="PANTHER" id="PTHR11803:SF59">
    <property type="entry name" value="ENDORIBONUCLEASE"/>
    <property type="match status" value="1"/>
</dbReference>
<proteinExistence type="predicted"/>
<sequence>MSEQEVGSQDQVNEPETPATPAERSGMSALNKAVIAALLLLGIVLLVQLNLGDEPDRPVAATSPSASENASESAAGRAAESVAAETTSANVAILNRDEDDMVIVGGIERRGEGRHFFTTIKVPAGAESLYLSGSGASPLEDGSWGEMEQQVVDTFESFKETLESQGWSMSDIVQVRAFAVSDEFGYLDFDGFNRGYRKFFGTEENPLKPVRTFVEIQGLVVPGWLIEIEIRAARLPN</sequence>
<evidence type="ECO:0000256" key="2">
    <source>
        <dbReference type="SAM" id="Phobius"/>
    </source>
</evidence>
<dbReference type="InterPro" id="IPR006175">
    <property type="entry name" value="YjgF/YER057c/UK114"/>
</dbReference>
<evidence type="ECO:0000313" key="4">
    <source>
        <dbReference type="Proteomes" id="UP000051242"/>
    </source>
</evidence>
<keyword evidence="2" id="KW-0472">Membrane</keyword>
<organism evidence="3 4">
    <name type="scientific">OM182 bacterium BACL3 MAG-120619-bin3</name>
    <dbReference type="NCBI Taxonomy" id="1655593"/>
    <lineage>
        <taxon>Bacteria</taxon>
        <taxon>Pseudomonadati</taxon>
        <taxon>Pseudomonadota</taxon>
        <taxon>Gammaproteobacteria</taxon>
        <taxon>OMG group</taxon>
        <taxon>OM182 clade</taxon>
    </lineage>
</organism>
<dbReference type="InterPro" id="IPR035959">
    <property type="entry name" value="RutC-like_sf"/>
</dbReference>
<feature type="compositionally biased region" description="Polar residues" evidence="1">
    <location>
        <begin position="1"/>
        <end position="14"/>
    </location>
</feature>
<comment type="caution">
    <text evidence="3">The sequence shown here is derived from an EMBL/GenBank/DDBJ whole genome shotgun (WGS) entry which is preliminary data.</text>
</comment>
<dbReference type="Gene3D" id="3.30.1330.40">
    <property type="entry name" value="RutC-like"/>
    <property type="match status" value="1"/>
</dbReference>
<dbReference type="EMBL" id="LICD01000165">
    <property type="protein sequence ID" value="KRO79508.1"/>
    <property type="molecule type" value="Genomic_DNA"/>
</dbReference>
<dbReference type="PANTHER" id="PTHR11803">
    <property type="entry name" value="2-IMINOBUTANOATE/2-IMINOPROPANOATE DEAMINASE RIDA"/>
    <property type="match status" value="1"/>
</dbReference>
<feature type="transmembrane region" description="Helical" evidence="2">
    <location>
        <begin position="33"/>
        <end position="51"/>
    </location>
</feature>
<accession>A0A0R2SX30</accession>
<gene>
    <name evidence="3" type="ORF">ABR85_05005</name>
</gene>
<dbReference type="Proteomes" id="UP000051242">
    <property type="component" value="Unassembled WGS sequence"/>
</dbReference>
<dbReference type="SUPFAM" id="SSF55298">
    <property type="entry name" value="YjgF-like"/>
    <property type="match status" value="1"/>
</dbReference>
<dbReference type="GO" id="GO:0005829">
    <property type="term" value="C:cytosol"/>
    <property type="evidence" value="ECO:0007669"/>
    <property type="project" value="TreeGrafter"/>
</dbReference>
<dbReference type="GO" id="GO:0019239">
    <property type="term" value="F:deaminase activity"/>
    <property type="evidence" value="ECO:0007669"/>
    <property type="project" value="TreeGrafter"/>
</dbReference>
<reference evidence="3 4" key="1">
    <citation type="submission" date="2015-10" db="EMBL/GenBank/DDBJ databases">
        <title>Metagenome-Assembled Genomes uncover a global brackish microbiome.</title>
        <authorList>
            <person name="Hugerth L.W."/>
            <person name="Larsson J."/>
            <person name="Alneberg J."/>
            <person name="Lindh M.V."/>
            <person name="Legrand C."/>
            <person name="Pinhassi J."/>
            <person name="Andersson A.F."/>
        </authorList>
    </citation>
    <scope>NUCLEOTIDE SEQUENCE [LARGE SCALE GENOMIC DNA]</scope>
    <source>
        <strain evidence="3">BACL22 MAG-120619-bin3</strain>
    </source>
</reference>
<evidence type="ECO:0000256" key="1">
    <source>
        <dbReference type="SAM" id="MobiDB-lite"/>
    </source>
</evidence>
<keyword evidence="2" id="KW-1133">Transmembrane helix</keyword>
<protein>
    <submittedName>
        <fullName evidence="3">Uncharacterized protein</fullName>
    </submittedName>
</protein>
<feature type="region of interest" description="Disordered" evidence="1">
    <location>
        <begin position="54"/>
        <end position="82"/>
    </location>
</feature>
<feature type="region of interest" description="Disordered" evidence="1">
    <location>
        <begin position="1"/>
        <end position="25"/>
    </location>
</feature>
<keyword evidence="2" id="KW-0812">Transmembrane</keyword>